<dbReference type="RefSeq" id="WP_343991666.1">
    <property type="nucleotide sequence ID" value="NZ_BAAANB010000021.1"/>
</dbReference>
<feature type="compositionally biased region" description="Polar residues" evidence="1">
    <location>
        <begin position="11"/>
        <end position="23"/>
    </location>
</feature>
<protein>
    <submittedName>
        <fullName evidence="5">MCE family protein</fullName>
    </submittedName>
</protein>
<feature type="region of interest" description="Disordered" evidence="1">
    <location>
        <begin position="426"/>
        <end position="445"/>
    </location>
</feature>
<evidence type="ECO:0000256" key="1">
    <source>
        <dbReference type="SAM" id="MobiDB-lite"/>
    </source>
</evidence>
<dbReference type="PANTHER" id="PTHR33371">
    <property type="entry name" value="INTERMEMBRANE PHOSPHOLIPID TRANSPORT SYSTEM BINDING PROTEIN MLAD-RELATED"/>
    <property type="match status" value="1"/>
</dbReference>
<evidence type="ECO:0000259" key="4">
    <source>
        <dbReference type="Pfam" id="PF11887"/>
    </source>
</evidence>
<keyword evidence="2" id="KW-1133">Transmembrane helix</keyword>
<keyword evidence="2" id="KW-0812">Transmembrane</keyword>
<evidence type="ECO:0000313" key="5">
    <source>
        <dbReference type="EMBL" id="GAA2033166.1"/>
    </source>
</evidence>
<dbReference type="InterPro" id="IPR005693">
    <property type="entry name" value="Mce"/>
</dbReference>
<feature type="region of interest" description="Disordered" evidence="1">
    <location>
        <begin position="1"/>
        <end position="25"/>
    </location>
</feature>
<keyword evidence="6" id="KW-1185">Reference proteome</keyword>
<dbReference type="InterPro" id="IPR024516">
    <property type="entry name" value="Mce_C"/>
</dbReference>
<organism evidence="5 6">
    <name type="scientific">Terrabacter terrae</name>
    <dbReference type="NCBI Taxonomy" id="318434"/>
    <lineage>
        <taxon>Bacteria</taxon>
        <taxon>Bacillati</taxon>
        <taxon>Actinomycetota</taxon>
        <taxon>Actinomycetes</taxon>
        <taxon>Micrococcales</taxon>
        <taxon>Intrasporangiaceae</taxon>
        <taxon>Terrabacter</taxon>
    </lineage>
</organism>
<name>A0ABN2UD70_9MICO</name>
<dbReference type="InterPro" id="IPR052336">
    <property type="entry name" value="MlaD_Phospholipid_Transporter"/>
</dbReference>
<sequence>MIAASADPVTDVSTDATPGPITQHTRKRLGQKAYGLVFLLVLALLIGLAIASFQKRFTPVVMVTLETDRLGSQLQESSDVKLRGLLVGEVRHVEATPTGARLELALQPDEVAKIPSNVRARLLPKTLFGERYVDLETAGSPARPIRAGDVIPQDRSKVSIELETVLDNLYPLLRTVQPAKLATTLGALSTTLDGRGEQIGRNLTLVDRYLKALNPSMPTIQKDISLLADTADLYNGVAPDFFRLTESLRVTNRTIVEKDQQLAAFLVGTAGFANDTAGFLRDNEQRIIQVGRVSRPTLQLLAEYSPIYPCVASGLVNWIPRANAAFSGGTFHITLEVVPPRQPYRPGEEPRWEDRRGPHCYGLPTPGGSQANPFAGNHFQDGTKPASNAQPFSDIPSALLGNASAADSGTAGTAEEQQVIGALLTRDGAPASGGSSDGRGSGIQALLAGPMMRGTVVSTR</sequence>
<dbReference type="Pfam" id="PF11887">
    <property type="entry name" value="Mce4_CUP1"/>
    <property type="match status" value="1"/>
</dbReference>
<evidence type="ECO:0000259" key="3">
    <source>
        <dbReference type="Pfam" id="PF02470"/>
    </source>
</evidence>
<evidence type="ECO:0000256" key="2">
    <source>
        <dbReference type="SAM" id="Phobius"/>
    </source>
</evidence>
<feature type="domain" description="Mce/MlaD" evidence="3">
    <location>
        <begin position="63"/>
        <end position="137"/>
    </location>
</feature>
<dbReference type="InterPro" id="IPR003399">
    <property type="entry name" value="Mce/MlaD"/>
</dbReference>
<keyword evidence="2" id="KW-0472">Membrane</keyword>
<accession>A0ABN2UD70</accession>
<feature type="domain" description="Mammalian cell entry C-terminal" evidence="4">
    <location>
        <begin position="142"/>
        <end position="358"/>
    </location>
</feature>
<gene>
    <name evidence="5" type="ORF">GCM10009740_24390</name>
</gene>
<dbReference type="EMBL" id="BAAANB010000021">
    <property type="protein sequence ID" value="GAA2033166.1"/>
    <property type="molecule type" value="Genomic_DNA"/>
</dbReference>
<dbReference type="NCBIfam" id="TIGR00996">
    <property type="entry name" value="Mtu_fam_mce"/>
    <property type="match status" value="1"/>
</dbReference>
<dbReference type="PANTHER" id="PTHR33371:SF19">
    <property type="entry name" value="MCE-FAMILY PROTEIN MCE4A"/>
    <property type="match status" value="1"/>
</dbReference>
<feature type="transmembrane region" description="Helical" evidence="2">
    <location>
        <begin position="33"/>
        <end position="53"/>
    </location>
</feature>
<dbReference type="Proteomes" id="UP001501285">
    <property type="component" value="Unassembled WGS sequence"/>
</dbReference>
<dbReference type="Pfam" id="PF02470">
    <property type="entry name" value="MlaD"/>
    <property type="match status" value="1"/>
</dbReference>
<comment type="caution">
    <text evidence="5">The sequence shown here is derived from an EMBL/GenBank/DDBJ whole genome shotgun (WGS) entry which is preliminary data.</text>
</comment>
<reference evidence="5 6" key="1">
    <citation type="journal article" date="2019" name="Int. J. Syst. Evol. Microbiol.">
        <title>The Global Catalogue of Microorganisms (GCM) 10K type strain sequencing project: providing services to taxonomists for standard genome sequencing and annotation.</title>
        <authorList>
            <consortium name="The Broad Institute Genomics Platform"/>
            <consortium name="The Broad Institute Genome Sequencing Center for Infectious Disease"/>
            <person name="Wu L."/>
            <person name="Ma J."/>
        </authorList>
    </citation>
    <scope>NUCLEOTIDE SEQUENCE [LARGE SCALE GENOMIC DNA]</scope>
    <source>
        <strain evidence="5 6">JCM 14283</strain>
    </source>
</reference>
<evidence type="ECO:0000313" key="6">
    <source>
        <dbReference type="Proteomes" id="UP001501285"/>
    </source>
</evidence>
<proteinExistence type="predicted"/>